<evidence type="ECO:0000313" key="3">
    <source>
        <dbReference type="EMBL" id="PYC86935.1"/>
    </source>
</evidence>
<sequence length="142" mass="15554">MAEATGLRWSHVGLNCSDLDRTEEFYRTWFGFERARVVDLGDDRIVFLRKGPAYLELFHSTSAAAPAAGADGPQQPGTIRHLAFQTDDIDGFLAKAEGVLPFSLGPLEFDDFIEGWKTVWVTDPDGVVVEVSQGYQDAGSTA</sequence>
<dbReference type="InterPro" id="IPR051785">
    <property type="entry name" value="MMCE/EMCE_epimerase"/>
</dbReference>
<dbReference type="GO" id="GO:0046491">
    <property type="term" value="P:L-methylmalonyl-CoA metabolic process"/>
    <property type="evidence" value="ECO:0007669"/>
    <property type="project" value="TreeGrafter"/>
</dbReference>
<organism evidence="3 4">
    <name type="scientific">Streptomyces tateyamensis</name>
    <dbReference type="NCBI Taxonomy" id="565073"/>
    <lineage>
        <taxon>Bacteria</taxon>
        <taxon>Bacillati</taxon>
        <taxon>Actinomycetota</taxon>
        <taxon>Actinomycetes</taxon>
        <taxon>Kitasatosporales</taxon>
        <taxon>Streptomycetaceae</taxon>
        <taxon>Streptomyces</taxon>
    </lineage>
</organism>
<dbReference type="PROSITE" id="PS51819">
    <property type="entry name" value="VOC"/>
    <property type="match status" value="1"/>
</dbReference>
<keyword evidence="4" id="KW-1185">Reference proteome</keyword>
<gene>
    <name evidence="3" type="ORF">C7C46_05455</name>
</gene>
<dbReference type="PANTHER" id="PTHR43048:SF3">
    <property type="entry name" value="METHYLMALONYL-COA EPIMERASE, MITOCHONDRIAL"/>
    <property type="match status" value="1"/>
</dbReference>
<protein>
    <submittedName>
        <fullName evidence="3">Glyoxalase</fullName>
    </submittedName>
</protein>
<accession>A0A2V4P8Z8</accession>
<dbReference type="AlphaFoldDB" id="A0A2V4P8Z8"/>
<evidence type="ECO:0000256" key="1">
    <source>
        <dbReference type="ARBA" id="ARBA00022723"/>
    </source>
</evidence>
<dbReference type="InterPro" id="IPR037523">
    <property type="entry name" value="VOC_core"/>
</dbReference>
<dbReference type="GO" id="GO:0004493">
    <property type="term" value="F:methylmalonyl-CoA epimerase activity"/>
    <property type="evidence" value="ECO:0007669"/>
    <property type="project" value="TreeGrafter"/>
</dbReference>
<dbReference type="InterPro" id="IPR004360">
    <property type="entry name" value="Glyas_Fos-R_dOase_dom"/>
</dbReference>
<dbReference type="PANTHER" id="PTHR43048">
    <property type="entry name" value="METHYLMALONYL-COA EPIMERASE"/>
    <property type="match status" value="1"/>
</dbReference>
<dbReference type="Gene3D" id="3.10.180.10">
    <property type="entry name" value="2,3-Dihydroxybiphenyl 1,2-Dioxygenase, domain 1"/>
    <property type="match status" value="1"/>
</dbReference>
<dbReference type="CDD" id="cd06587">
    <property type="entry name" value="VOC"/>
    <property type="match status" value="1"/>
</dbReference>
<dbReference type="RefSeq" id="WP_110666266.1">
    <property type="nucleotide sequence ID" value="NZ_PYBW01000018.1"/>
</dbReference>
<dbReference type="EMBL" id="PYBW01000018">
    <property type="protein sequence ID" value="PYC86935.1"/>
    <property type="molecule type" value="Genomic_DNA"/>
</dbReference>
<dbReference type="Pfam" id="PF00903">
    <property type="entry name" value="Glyoxalase"/>
    <property type="match status" value="1"/>
</dbReference>
<proteinExistence type="predicted"/>
<reference evidence="3 4" key="1">
    <citation type="submission" date="2018-03" db="EMBL/GenBank/DDBJ databases">
        <title>Bioinformatic expansion and discovery of thiopeptide antibiotics.</title>
        <authorList>
            <person name="Schwalen C.J."/>
            <person name="Hudson G.A."/>
            <person name="Mitchell D.A."/>
        </authorList>
    </citation>
    <scope>NUCLEOTIDE SEQUENCE [LARGE SCALE GENOMIC DNA]</scope>
    <source>
        <strain evidence="3 4">ATCC 21389</strain>
    </source>
</reference>
<dbReference type="GO" id="GO:0046872">
    <property type="term" value="F:metal ion binding"/>
    <property type="evidence" value="ECO:0007669"/>
    <property type="project" value="UniProtKB-KW"/>
</dbReference>
<keyword evidence="1" id="KW-0479">Metal-binding</keyword>
<feature type="domain" description="VOC" evidence="2">
    <location>
        <begin position="8"/>
        <end position="134"/>
    </location>
</feature>
<comment type="caution">
    <text evidence="3">The sequence shown here is derived from an EMBL/GenBank/DDBJ whole genome shotgun (WGS) entry which is preliminary data.</text>
</comment>
<dbReference type="InterPro" id="IPR029068">
    <property type="entry name" value="Glyas_Bleomycin-R_OHBP_Dase"/>
</dbReference>
<dbReference type="OrthoDB" id="317332at2"/>
<dbReference type="SUPFAM" id="SSF54593">
    <property type="entry name" value="Glyoxalase/Bleomycin resistance protein/Dihydroxybiphenyl dioxygenase"/>
    <property type="match status" value="1"/>
</dbReference>
<evidence type="ECO:0000313" key="4">
    <source>
        <dbReference type="Proteomes" id="UP000248039"/>
    </source>
</evidence>
<name>A0A2V4P8Z8_9ACTN</name>
<evidence type="ECO:0000259" key="2">
    <source>
        <dbReference type="PROSITE" id="PS51819"/>
    </source>
</evidence>
<dbReference type="Proteomes" id="UP000248039">
    <property type="component" value="Unassembled WGS sequence"/>
</dbReference>